<keyword evidence="1" id="KW-0732">Signal</keyword>
<dbReference type="Proteomes" id="UP000214603">
    <property type="component" value="Unassembled WGS sequence"/>
</dbReference>
<evidence type="ECO:0000313" key="2">
    <source>
        <dbReference type="EMBL" id="OWT54434.1"/>
    </source>
</evidence>
<feature type="chain" id="PRO_5012985474" evidence="1">
    <location>
        <begin position="21"/>
        <end position="161"/>
    </location>
</feature>
<dbReference type="AlphaFoldDB" id="A0A225LZ41"/>
<protein>
    <submittedName>
        <fullName evidence="2">Uncharacterized protein</fullName>
    </submittedName>
</protein>
<keyword evidence="3" id="KW-1185">Reference proteome</keyword>
<feature type="signal peptide" evidence="1">
    <location>
        <begin position="1"/>
        <end position="20"/>
    </location>
</feature>
<proteinExistence type="predicted"/>
<organism evidence="2 3">
    <name type="scientific">Candidimonas nitroreducens</name>
    <dbReference type="NCBI Taxonomy" id="683354"/>
    <lineage>
        <taxon>Bacteria</taxon>
        <taxon>Pseudomonadati</taxon>
        <taxon>Pseudomonadota</taxon>
        <taxon>Betaproteobacteria</taxon>
        <taxon>Burkholderiales</taxon>
        <taxon>Alcaligenaceae</taxon>
        <taxon>Candidimonas</taxon>
    </lineage>
</organism>
<sequence>MLLAAALAVLIPVAVAPVAAQGEEPLRWFGDSFDDITMLVYGVPHSDYVAVIFGCKRGERFVKVGLQDEDSGAEEGVPLPVRMAAAGRQIEFSEKGVRNQDSGGIELHARLPLDETLRRILGSSGRLDITIAGRTQHYDMAGAAKPAAKMLAACDATTAGQ</sequence>
<accession>A0A225LZ41</accession>
<gene>
    <name evidence="2" type="ORF">CEY11_22160</name>
</gene>
<reference evidence="3" key="1">
    <citation type="submission" date="2017-06" db="EMBL/GenBank/DDBJ databases">
        <title>Herbaspirillum phytohormonus sp. nov., isolated from the root nodule of Robinia pseudoacacia in lead-zinc mine.</title>
        <authorList>
            <person name="Fan M."/>
            <person name="Lin Y."/>
        </authorList>
    </citation>
    <scope>NUCLEOTIDE SEQUENCE [LARGE SCALE GENOMIC DNA]</scope>
    <source>
        <strain evidence="3">SC-089</strain>
    </source>
</reference>
<comment type="caution">
    <text evidence="2">The sequence shown here is derived from an EMBL/GenBank/DDBJ whole genome shotgun (WGS) entry which is preliminary data.</text>
</comment>
<evidence type="ECO:0000256" key="1">
    <source>
        <dbReference type="SAM" id="SignalP"/>
    </source>
</evidence>
<dbReference type="EMBL" id="NJIH01000015">
    <property type="protein sequence ID" value="OWT54434.1"/>
    <property type="molecule type" value="Genomic_DNA"/>
</dbReference>
<evidence type="ECO:0000313" key="3">
    <source>
        <dbReference type="Proteomes" id="UP000214603"/>
    </source>
</evidence>
<name>A0A225LZ41_9BURK</name>